<reference evidence="1 2" key="1">
    <citation type="submission" date="2024-01" db="EMBL/GenBank/DDBJ databases">
        <title>The diversity of rhizobia nodulating Mimosa spp. in eleven states of Brazil covering several biomes is determined by host plant, location, and edaphic factors.</title>
        <authorList>
            <person name="Rouws L."/>
            <person name="Barauna A."/>
            <person name="Beukes C."/>
            <person name="De Faria S.M."/>
            <person name="Gross E."/>
            <person name="Dos Reis Junior F.B."/>
            <person name="Simon M."/>
            <person name="Maluk M."/>
            <person name="Odee D.W."/>
            <person name="Kenicer G."/>
            <person name="Young J.P.W."/>
            <person name="Reis V.M."/>
            <person name="Zilli J."/>
            <person name="James E.K."/>
        </authorList>
    </citation>
    <scope>NUCLEOTIDE SEQUENCE [LARGE SCALE GENOMIC DNA]</scope>
    <source>
        <strain evidence="1 2">JPY77</strain>
    </source>
</reference>
<dbReference type="EMBL" id="JAZHGC010000036">
    <property type="protein sequence ID" value="MEM5290481.1"/>
    <property type="molecule type" value="Genomic_DNA"/>
</dbReference>
<evidence type="ECO:0000313" key="1">
    <source>
        <dbReference type="EMBL" id="MEM5290481.1"/>
    </source>
</evidence>
<keyword evidence="2" id="KW-1185">Reference proteome</keyword>
<comment type="caution">
    <text evidence="1">The sequence shown here is derived from an EMBL/GenBank/DDBJ whole genome shotgun (WGS) entry which is preliminary data.</text>
</comment>
<sequence>MMTPRQSQASYQILKTLMEHIDAIARKKQRDVLFLSFPQAERCDDPLLYEEVQTRCEIIEWLEANHVQWTECAAFADETAMYAYAGQIYLDIPFDGNDPVYQRVQAFLEYPDGSMRLENVMFWVVPLGRAMENRHHDEPGFWDRWADGFLGEPG</sequence>
<gene>
    <name evidence="1" type="ORF">V4C55_32640</name>
</gene>
<accession>A0ABU9QM35</accession>
<dbReference type="Proteomes" id="UP001494588">
    <property type="component" value="Unassembled WGS sequence"/>
</dbReference>
<protein>
    <submittedName>
        <fullName evidence="1">Uncharacterized protein</fullName>
    </submittedName>
</protein>
<evidence type="ECO:0000313" key="2">
    <source>
        <dbReference type="Proteomes" id="UP001494588"/>
    </source>
</evidence>
<name>A0ABU9QM35_9BURK</name>
<organism evidence="1 2">
    <name type="scientific">Paraburkholderia sabiae</name>
    <dbReference type="NCBI Taxonomy" id="273251"/>
    <lineage>
        <taxon>Bacteria</taxon>
        <taxon>Pseudomonadati</taxon>
        <taxon>Pseudomonadota</taxon>
        <taxon>Betaproteobacteria</taxon>
        <taxon>Burkholderiales</taxon>
        <taxon>Burkholderiaceae</taxon>
        <taxon>Paraburkholderia</taxon>
    </lineage>
</organism>
<proteinExistence type="predicted"/>
<dbReference type="RefSeq" id="WP_233471924.1">
    <property type="nucleotide sequence ID" value="NZ_CAJHCS010000014.1"/>
</dbReference>